<evidence type="ECO:0000256" key="1">
    <source>
        <dbReference type="ARBA" id="ARBA00022679"/>
    </source>
</evidence>
<dbReference type="InterPro" id="IPR003329">
    <property type="entry name" value="Cytidylyl_trans"/>
</dbReference>
<keyword evidence="1 4" id="KW-0808">Transferase</keyword>
<keyword evidence="5" id="KW-1185">Reference proteome</keyword>
<evidence type="ECO:0000313" key="4">
    <source>
        <dbReference type="EMBL" id="TDT46340.1"/>
    </source>
</evidence>
<reference evidence="4 5" key="1">
    <citation type="submission" date="2019-03" db="EMBL/GenBank/DDBJ databases">
        <title>Genomic Encyclopedia of Archaeal and Bacterial Type Strains, Phase II (KMG-II): from individual species to whole genera.</title>
        <authorList>
            <person name="Goeker M."/>
        </authorList>
    </citation>
    <scope>NUCLEOTIDE SEQUENCE [LARGE SCALE GENOMIC DNA]</scope>
    <source>
        <strain evidence="4 5">DSM 25233</strain>
    </source>
</reference>
<gene>
    <name evidence="4" type="ORF">CLV90_0390</name>
</gene>
<name>A0A4R7K5R2_9FLAO</name>
<dbReference type="CDD" id="cd02517">
    <property type="entry name" value="CMP-KDO-Synthetase"/>
    <property type="match status" value="1"/>
</dbReference>
<dbReference type="NCBIfam" id="NF009905">
    <property type="entry name" value="PRK13368.1"/>
    <property type="match status" value="1"/>
</dbReference>
<sequence>MRKIGIIPARYKSTRFPGKPLVLINGTPMILLVAKIVEKALGHENTYIATEDDRIKDVVTSAGYKVIMTTDNCLTGTDRVWEAAQQVEADIYLNIQGDEPLLNPDDINLIASQKEKYFNYVINGMCILGDGELPTNPNIPKVLTNKNQDLLYMSRLPIPGIKGIKDQKPLYKKQVCIYAFSYNDLKLFGESKKKAEFEYFEDIEILRFFDLNVPIKMIETSGSSAAVDEPSDVLKIEQAINNMAQ</sequence>
<dbReference type="PANTHER" id="PTHR42866:SF2">
    <property type="entry name" value="3-DEOXY-MANNO-OCTULOSONATE CYTIDYLYLTRANSFERASE, MITOCHONDRIAL"/>
    <property type="match status" value="1"/>
</dbReference>
<dbReference type="OrthoDB" id="9815559at2"/>
<dbReference type="RefSeq" id="WP_133685827.1">
    <property type="nucleotide sequence ID" value="NZ_SOAY01000010.1"/>
</dbReference>
<keyword evidence="3" id="KW-0448">Lipopolysaccharide biosynthesis</keyword>
<dbReference type="GO" id="GO:0005829">
    <property type="term" value="C:cytosol"/>
    <property type="evidence" value="ECO:0007669"/>
    <property type="project" value="TreeGrafter"/>
</dbReference>
<dbReference type="EMBL" id="SOAY01000010">
    <property type="protein sequence ID" value="TDT46340.1"/>
    <property type="molecule type" value="Genomic_DNA"/>
</dbReference>
<evidence type="ECO:0000256" key="2">
    <source>
        <dbReference type="ARBA" id="ARBA00022695"/>
    </source>
</evidence>
<dbReference type="Gene3D" id="3.90.550.10">
    <property type="entry name" value="Spore Coat Polysaccharide Biosynthesis Protein SpsA, Chain A"/>
    <property type="match status" value="1"/>
</dbReference>
<proteinExistence type="predicted"/>
<accession>A0A4R7K5R2</accession>
<comment type="caution">
    <text evidence="4">The sequence shown here is derived from an EMBL/GenBank/DDBJ whole genome shotgun (WGS) entry which is preliminary data.</text>
</comment>
<protein>
    <submittedName>
        <fullName evidence="4">3-deoxy-manno-octulosonate cytidylyltransferase (CMP-KDO synthetase)</fullName>
    </submittedName>
</protein>
<dbReference type="NCBIfam" id="NF003952">
    <property type="entry name" value="PRK05450.1-5"/>
    <property type="match status" value="1"/>
</dbReference>
<evidence type="ECO:0000313" key="5">
    <source>
        <dbReference type="Proteomes" id="UP000294749"/>
    </source>
</evidence>
<dbReference type="GO" id="GO:0008690">
    <property type="term" value="F:3-deoxy-manno-octulosonate cytidylyltransferase activity"/>
    <property type="evidence" value="ECO:0007669"/>
    <property type="project" value="InterPro"/>
</dbReference>
<evidence type="ECO:0000256" key="3">
    <source>
        <dbReference type="ARBA" id="ARBA00022985"/>
    </source>
</evidence>
<keyword evidence="2 4" id="KW-0548">Nucleotidyltransferase</keyword>
<dbReference type="Pfam" id="PF02348">
    <property type="entry name" value="CTP_transf_3"/>
    <property type="match status" value="1"/>
</dbReference>
<dbReference type="SUPFAM" id="SSF53448">
    <property type="entry name" value="Nucleotide-diphospho-sugar transferases"/>
    <property type="match status" value="1"/>
</dbReference>
<dbReference type="GO" id="GO:0009103">
    <property type="term" value="P:lipopolysaccharide biosynthetic process"/>
    <property type="evidence" value="ECO:0007669"/>
    <property type="project" value="UniProtKB-KW"/>
</dbReference>
<organism evidence="4 5">
    <name type="scientific">Maribacter spongiicola</name>
    <dbReference type="NCBI Taxonomy" id="1206753"/>
    <lineage>
        <taxon>Bacteria</taxon>
        <taxon>Pseudomonadati</taxon>
        <taxon>Bacteroidota</taxon>
        <taxon>Flavobacteriia</taxon>
        <taxon>Flavobacteriales</taxon>
        <taxon>Flavobacteriaceae</taxon>
        <taxon>Maribacter</taxon>
    </lineage>
</organism>
<dbReference type="InterPro" id="IPR004528">
    <property type="entry name" value="KdsB"/>
</dbReference>
<dbReference type="InterPro" id="IPR029044">
    <property type="entry name" value="Nucleotide-diphossugar_trans"/>
</dbReference>
<dbReference type="Proteomes" id="UP000294749">
    <property type="component" value="Unassembled WGS sequence"/>
</dbReference>
<dbReference type="PANTHER" id="PTHR42866">
    <property type="entry name" value="3-DEOXY-MANNO-OCTULOSONATE CYTIDYLYLTRANSFERASE"/>
    <property type="match status" value="1"/>
</dbReference>
<dbReference type="AlphaFoldDB" id="A0A4R7K5R2"/>